<dbReference type="eggNOG" id="ENOG502T9B3">
    <property type="taxonomic scope" value="Eukaryota"/>
</dbReference>
<gene>
    <name evidence="1" type="primary">Dper\GL24876</name>
    <name evidence="1" type="ORF">Dper_GL24876</name>
</gene>
<evidence type="ECO:0000313" key="1">
    <source>
        <dbReference type="EMBL" id="EDW40469.1"/>
    </source>
</evidence>
<keyword evidence="2" id="KW-1185">Reference proteome</keyword>
<dbReference type="PhylomeDB" id="B4GRT4"/>
<accession>B4GRT4</accession>
<proteinExistence type="predicted"/>
<reference evidence="1 2" key="1">
    <citation type="journal article" date="2007" name="Nature">
        <title>Evolution of genes and genomes on the Drosophila phylogeny.</title>
        <authorList>
            <consortium name="Drosophila 12 Genomes Consortium"/>
            <person name="Clark A.G."/>
            <person name="Eisen M.B."/>
            <person name="Smith D.R."/>
            <person name="Bergman C.M."/>
            <person name="Oliver B."/>
            <person name="Markow T.A."/>
            <person name="Kaufman T.C."/>
            <person name="Kellis M."/>
            <person name="Gelbart W."/>
            <person name="Iyer V.N."/>
            <person name="Pollard D.A."/>
            <person name="Sackton T.B."/>
            <person name="Larracuente A.M."/>
            <person name="Singh N.D."/>
            <person name="Abad J.P."/>
            <person name="Abt D.N."/>
            <person name="Adryan B."/>
            <person name="Aguade M."/>
            <person name="Akashi H."/>
            <person name="Anderson W.W."/>
            <person name="Aquadro C.F."/>
            <person name="Ardell D.H."/>
            <person name="Arguello R."/>
            <person name="Artieri C.G."/>
            <person name="Barbash D.A."/>
            <person name="Barker D."/>
            <person name="Barsanti P."/>
            <person name="Batterham P."/>
            <person name="Batzoglou S."/>
            <person name="Begun D."/>
            <person name="Bhutkar A."/>
            <person name="Blanco E."/>
            <person name="Bosak S.A."/>
            <person name="Bradley R.K."/>
            <person name="Brand A.D."/>
            <person name="Brent M.R."/>
            <person name="Brooks A.N."/>
            <person name="Brown R.H."/>
            <person name="Butlin R.K."/>
            <person name="Caggese C."/>
            <person name="Calvi B.R."/>
            <person name="Bernardo de Carvalho A."/>
            <person name="Caspi A."/>
            <person name="Castrezana S."/>
            <person name="Celniker S.E."/>
            <person name="Chang J.L."/>
            <person name="Chapple C."/>
            <person name="Chatterji S."/>
            <person name="Chinwalla A."/>
            <person name="Civetta A."/>
            <person name="Clifton S.W."/>
            <person name="Comeron J.M."/>
            <person name="Costello J.C."/>
            <person name="Coyne J.A."/>
            <person name="Daub J."/>
            <person name="David R.G."/>
            <person name="Delcher A.L."/>
            <person name="Delehaunty K."/>
            <person name="Do C.B."/>
            <person name="Ebling H."/>
            <person name="Edwards K."/>
            <person name="Eickbush T."/>
            <person name="Evans J.D."/>
            <person name="Filipski A."/>
            <person name="Findeiss S."/>
            <person name="Freyhult E."/>
            <person name="Fulton L."/>
            <person name="Fulton R."/>
            <person name="Garcia A.C."/>
            <person name="Gardiner A."/>
            <person name="Garfield D.A."/>
            <person name="Garvin B.E."/>
            <person name="Gibson G."/>
            <person name="Gilbert D."/>
            <person name="Gnerre S."/>
            <person name="Godfrey J."/>
            <person name="Good R."/>
            <person name="Gotea V."/>
            <person name="Gravely B."/>
            <person name="Greenberg A.J."/>
            <person name="Griffiths-Jones S."/>
            <person name="Gross S."/>
            <person name="Guigo R."/>
            <person name="Gustafson E.A."/>
            <person name="Haerty W."/>
            <person name="Hahn M.W."/>
            <person name="Halligan D.L."/>
            <person name="Halpern A.L."/>
            <person name="Halter G.M."/>
            <person name="Han M.V."/>
            <person name="Heger A."/>
            <person name="Hillier L."/>
            <person name="Hinrichs A.S."/>
            <person name="Holmes I."/>
            <person name="Hoskins R.A."/>
            <person name="Hubisz M.J."/>
            <person name="Hultmark D."/>
            <person name="Huntley M.A."/>
            <person name="Jaffe D.B."/>
            <person name="Jagadeeshan S."/>
            <person name="Jeck W.R."/>
            <person name="Johnson J."/>
            <person name="Jones C.D."/>
            <person name="Jordan W.C."/>
            <person name="Karpen G.H."/>
            <person name="Kataoka E."/>
            <person name="Keightley P.D."/>
            <person name="Kheradpour P."/>
            <person name="Kirkness E.F."/>
            <person name="Koerich L.B."/>
            <person name="Kristiansen K."/>
            <person name="Kudrna D."/>
            <person name="Kulathinal R.J."/>
            <person name="Kumar S."/>
            <person name="Kwok R."/>
            <person name="Lander E."/>
            <person name="Langley C.H."/>
            <person name="Lapoint R."/>
            <person name="Lazzaro B.P."/>
            <person name="Lee S.J."/>
            <person name="Levesque L."/>
            <person name="Li R."/>
            <person name="Lin C.F."/>
            <person name="Lin M.F."/>
            <person name="Lindblad-Toh K."/>
            <person name="Llopart A."/>
            <person name="Long M."/>
            <person name="Low L."/>
            <person name="Lozovsky E."/>
            <person name="Lu J."/>
            <person name="Luo M."/>
            <person name="Machado C.A."/>
            <person name="Makalowski W."/>
            <person name="Marzo M."/>
            <person name="Matsuda M."/>
            <person name="Matzkin L."/>
            <person name="McAllister B."/>
            <person name="McBride C.S."/>
            <person name="McKernan B."/>
            <person name="McKernan K."/>
            <person name="Mendez-Lago M."/>
            <person name="Minx P."/>
            <person name="Mollenhauer M.U."/>
            <person name="Montooth K."/>
            <person name="Mount S.M."/>
            <person name="Mu X."/>
            <person name="Myers E."/>
            <person name="Negre B."/>
            <person name="Newfeld S."/>
            <person name="Nielsen R."/>
            <person name="Noor M.A."/>
            <person name="O'Grady P."/>
            <person name="Pachter L."/>
            <person name="Papaceit M."/>
            <person name="Parisi M.J."/>
            <person name="Parisi M."/>
            <person name="Parts L."/>
            <person name="Pedersen J.S."/>
            <person name="Pesole G."/>
            <person name="Phillippy A.M."/>
            <person name="Ponting C.P."/>
            <person name="Pop M."/>
            <person name="Porcelli D."/>
            <person name="Powell J.R."/>
            <person name="Prohaska S."/>
            <person name="Pruitt K."/>
            <person name="Puig M."/>
            <person name="Quesneville H."/>
            <person name="Ram K.R."/>
            <person name="Rand D."/>
            <person name="Rasmussen M.D."/>
            <person name="Reed L.K."/>
            <person name="Reenan R."/>
            <person name="Reily A."/>
            <person name="Remington K.A."/>
            <person name="Rieger T.T."/>
            <person name="Ritchie M.G."/>
            <person name="Robin C."/>
            <person name="Rogers Y.H."/>
            <person name="Rohde C."/>
            <person name="Rozas J."/>
            <person name="Rubenfield M.J."/>
            <person name="Ruiz A."/>
            <person name="Russo S."/>
            <person name="Salzberg S.L."/>
            <person name="Sanchez-Gracia A."/>
            <person name="Saranga D.J."/>
            <person name="Sato H."/>
            <person name="Schaeffer S.W."/>
            <person name="Schatz M.C."/>
            <person name="Schlenke T."/>
            <person name="Schwartz R."/>
            <person name="Segarra C."/>
            <person name="Singh R.S."/>
            <person name="Sirot L."/>
            <person name="Sirota M."/>
            <person name="Sisneros N.B."/>
            <person name="Smith C.D."/>
            <person name="Smith T.F."/>
            <person name="Spieth J."/>
            <person name="Stage D.E."/>
            <person name="Stark A."/>
            <person name="Stephan W."/>
            <person name="Strausberg R.L."/>
            <person name="Strempel S."/>
            <person name="Sturgill D."/>
            <person name="Sutton G."/>
            <person name="Sutton G.G."/>
            <person name="Tao W."/>
            <person name="Teichmann S."/>
            <person name="Tobari Y.N."/>
            <person name="Tomimura Y."/>
            <person name="Tsolas J.M."/>
            <person name="Valente V.L."/>
            <person name="Venter E."/>
            <person name="Venter J.C."/>
            <person name="Vicario S."/>
            <person name="Vieira F.G."/>
            <person name="Vilella A.J."/>
            <person name="Villasante A."/>
            <person name="Walenz B."/>
            <person name="Wang J."/>
            <person name="Wasserman M."/>
            <person name="Watts T."/>
            <person name="Wilson D."/>
            <person name="Wilson R.K."/>
            <person name="Wing R.A."/>
            <person name="Wolfner M.F."/>
            <person name="Wong A."/>
            <person name="Wong G.K."/>
            <person name="Wu C.I."/>
            <person name="Wu G."/>
            <person name="Yamamoto D."/>
            <person name="Yang H.P."/>
            <person name="Yang S.P."/>
            <person name="Yorke J.A."/>
            <person name="Yoshida K."/>
            <person name="Zdobnov E."/>
            <person name="Zhang P."/>
            <person name="Zhang Y."/>
            <person name="Zimin A.V."/>
            <person name="Baldwin J."/>
            <person name="Abdouelleil A."/>
            <person name="Abdulkadir J."/>
            <person name="Abebe A."/>
            <person name="Abera B."/>
            <person name="Abreu J."/>
            <person name="Acer S.C."/>
            <person name="Aftuck L."/>
            <person name="Alexander A."/>
            <person name="An P."/>
            <person name="Anderson E."/>
            <person name="Anderson S."/>
            <person name="Arachi H."/>
            <person name="Azer M."/>
            <person name="Bachantsang P."/>
            <person name="Barry A."/>
            <person name="Bayul T."/>
            <person name="Berlin A."/>
            <person name="Bessette D."/>
            <person name="Bloom T."/>
            <person name="Blye J."/>
            <person name="Boguslavskiy L."/>
            <person name="Bonnet C."/>
            <person name="Boukhgalter B."/>
            <person name="Bourzgui I."/>
            <person name="Brown A."/>
            <person name="Cahill P."/>
            <person name="Channer S."/>
            <person name="Cheshatsang Y."/>
            <person name="Chuda L."/>
            <person name="Citroen M."/>
            <person name="Collymore A."/>
            <person name="Cooke P."/>
            <person name="Costello M."/>
            <person name="D'Aco K."/>
            <person name="Daza R."/>
            <person name="De Haan G."/>
            <person name="DeGray S."/>
            <person name="DeMaso C."/>
            <person name="Dhargay N."/>
            <person name="Dooley K."/>
            <person name="Dooley E."/>
            <person name="Doricent M."/>
            <person name="Dorje P."/>
            <person name="Dorjee K."/>
            <person name="Dupes A."/>
            <person name="Elong R."/>
            <person name="Falk J."/>
            <person name="Farina A."/>
            <person name="Faro S."/>
            <person name="Ferguson D."/>
            <person name="Fisher S."/>
            <person name="Foley C.D."/>
            <person name="Franke A."/>
            <person name="Friedrich D."/>
            <person name="Gadbois L."/>
            <person name="Gearin G."/>
            <person name="Gearin C.R."/>
            <person name="Giannoukos G."/>
            <person name="Goode T."/>
            <person name="Graham J."/>
            <person name="Grandbois E."/>
            <person name="Grewal S."/>
            <person name="Gyaltsen K."/>
            <person name="Hafez N."/>
            <person name="Hagos B."/>
            <person name="Hall J."/>
            <person name="Henson C."/>
            <person name="Hollinger A."/>
            <person name="Honan T."/>
            <person name="Huard M.D."/>
            <person name="Hughes L."/>
            <person name="Hurhula B."/>
            <person name="Husby M.E."/>
            <person name="Kamat A."/>
            <person name="Kanga B."/>
            <person name="Kashin S."/>
            <person name="Khazanovich D."/>
            <person name="Kisner P."/>
            <person name="Lance K."/>
            <person name="Lara M."/>
            <person name="Lee W."/>
            <person name="Lennon N."/>
            <person name="Letendre F."/>
            <person name="LeVine R."/>
            <person name="Lipovsky A."/>
            <person name="Liu X."/>
            <person name="Liu J."/>
            <person name="Liu S."/>
            <person name="Lokyitsang T."/>
            <person name="Lokyitsang Y."/>
            <person name="Lubonja R."/>
            <person name="Lui A."/>
            <person name="MacDonald P."/>
            <person name="Magnisalis V."/>
            <person name="Maru K."/>
            <person name="Matthews C."/>
            <person name="McCusker W."/>
            <person name="McDonough S."/>
            <person name="Mehta T."/>
            <person name="Meldrim J."/>
            <person name="Meneus L."/>
            <person name="Mihai O."/>
            <person name="Mihalev A."/>
            <person name="Mihova T."/>
            <person name="Mittelman R."/>
            <person name="Mlenga V."/>
            <person name="Montmayeur A."/>
            <person name="Mulrain L."/>
            <person name="Navidi A."/>
            <person name="Naylor J."/>
            <person name="Negash T."/>
            <person name="Nguyen T."/>
            <person name="Nguyen N."/>
            <person name="Nicol R."/>
            <person name="Norbu C."/>
            <person name="Norbu N."/>
            <person name="Novod N."/>
            <person name="O'Neill B."/>
            <person name="Osman S."/>
            <person name="Markiewicz E."/>
            <person name="Oyono O.L."/>
            <person name="Patti C."/>
            <person name="Phunkhang P."/>
            <person name="Pierre F."/>
            <person name="Priest M."/>
            <person name="Raghuraman S."/>
            <person name="Rege F."/>
            <person name="Reyes R."/>
            <person name="Rise C."/>
            <person name="Rogov P."/>
            <person name="Ross K."/>
            <person name="Ryan E."/>
            <person name="Settipalli S."/>
            <person name="Shea T."/>
            <person name="Sherpa N."/>
            <person name="Shi L."/>
            <person name="Shih D."/>
            <person name="Sparrow T."/>
            <person name="Spaulding J."/>
            <person name="Stalker J."/>
            <person name="Stange-Thomann N."/>
            <person name="Stavropoulos S."/>
            <person name="Stone C."/>
            <person name="Strader C."/>
            <person name="Tesfaye S."/>
            <person name="Thomson T."/>
            <person name="Thoulutsang Y."/>
            <person name="Thoulutsang D."/>
            <person name="Topham K."/>
            <person name="Topping I."/>
            <person name="Tsamla T."/>
            <person name="Vassiliev H."/>
            <person name="Vo A."/>
            <person name="Wangchuk T."/>
            <person name="Wangdi T."/>
            <person name="Weiand M."/>
            <person name="Wilkinson J."/>
            <person name="Wilson A."/>
            <person name="Yadav S."/>
            <person name="Young G."/>
            <person name="Yu Q."/>
            <person name="Zembek L."/>
            <person name="Zhong D."/>
            <person name="Zimmer A."/>
            <person name="Zwirko Z."/>
            <person name="Jaffe D.B."/>
            <person name="Alvarez P."/>
            <person name="Brockman W."/>
            <person name="Butler J."/>
            <person name="Chin C."/>
            <person name="Gnerre S."/>
            <person name="Grabherr M."/>
            <person name="Kleber M."/>
            <person name="Mauceli E."/>
            <person name="MacCallum I."/>
        </authorList>
    </citation>
    <scope>NUCLEOTIDE SEQUENCE [LARGE SCALE GENOMIC DNA]</scope>
    <source>
        <strain evidence="2">MSH-3 / Tucson 14011-0111.49</strain>
    </source>
</reference>
<dbReference type="AlphaFoldDB" id="B4GRT4"/>
<name>B4GRT4_DROPE</name>
<dbReference type="SUPFAM" id="SSF52047">
    <property type="entry name" value="RNI-like"/>
    <property type="match status" value="2"/>
</dbReference>
<protein>
    <submittedName>
        <fullName evidence="1">GL24876</fullName>
    </submittedName>
</protein>
<dbReference type="OrthoDB" id="7852155at2759"/>
<dbReference type="EMBL" id="CH479188">
    <property type="protein sequence ID" value="EDW40469.1"/>
    <property type="molecule type" value="Genomic_DNA"/>
</dbReference>
<organism evidence="2">
    <name type="scientific">Drosophila persimilis</name>
    <name type="common">Fruit fly</name>
    <dbReference type="NCBI Taxonomy" id="7234"/>
    <lineage>
        <taxon>Eukaryota</taxon>
        <taxon>Metazoa</taxon>
        <taxon>Ecdysozoa</taxon>
        <taxon>Arthropoda</taxon>
        <taxon>Hexapoda</taxon>
        <taxon>Insecta</taxon>
        <taxon>Pterygota</taxon>
        <taxon>Neoptera</taxon>
        <taxon>Endopterygota</taxon>
        <taxon>Diptera</taxon>
        <taxon>Brachycera</taxon>
        <taxon>Muscomorpha</taxon>
        <taxon>Ephydroidea</taxon>
        <taxon>Drosophilidae</taxon>
        <taxon>Drosophila</taxon>
        <taxon>Sophophora</taxon>
    </lineage>
</organism>
<dbReference type="Proteomes" id="UP000008744">
    <property type="component" value="Unassembled WGS sequence"/>
</dbReference>
<dbReference type="InterPro" id="IPR032675">
    <property type="entry name" value="LRR_dom_sf"/>
</dbReference>
<dbReference type="HOGENOM" id="CLU_276252_0_0_1"/>
<dbReference type="STRING" id="7234.B4GRT4"/>
<dbReference type="Gene3D" id="3.80.10.10">
    <property type="entry name" value="Ribonuclease Inhibitor"/>
    <property type="match status" value="2"/>
</dbReference>
<evidence type="ECO:0000313" key="2">
    <source>
        <dbReference type="Proteomes" id="UP000008744"/>
    </source>
</evidence>
<sequence length="1153" mass="132053">MLKPQKIADLSHYDLFNILDFVKKNCDPIDEAAPFNAEHYRDLYYFAATCKRHRFILRDWSRSMYNLLQIELLQMKLYKHMTVKFNELHSLLKGASKVRTDWYIDTIVTAMRRNESLESIELRYAPKKYLENHEEIFQKICKVIQEEKLTASPKLKKFIVNIAECEFVGLGRFHNISKLCLTARFAMFDLVEFCKNNQSLSSLELNSYLYSDYGKLTYIVEHCPKLKELKFVLNNNGLIRDEEYVKLANLDKLQQLEIRKPLAPDTEIEEESDRKRQRMDTRYEALIIPQGPKKANVPVRTLLKAIADRKRQILSRLILQFEIDDDLAQTIEKIKNLRFLECGISDPRSIRHLAKLENLTKLSLLNKGHLISADVMNLVSRHIAVSSFDTQISFSTRGTLSLISNDPSLLRDVNCAHLLNVKNLKCLFIIWNMFTTMNHILPTLLENGIEINSEEISISFDLKSQSLQICVVNFRSFLLVSNGECRLPVLKSLATHYSTTLQEVDIYSRFECSRNEFLKEKDVFVLAQITSLRRVSCVFKRLKYIQPLAQLMELESLVVMSEHSPREVEFARWMLPVLEKCPKLGYFQITQTDMHLPKKFFMHLENALYNSRIGIPHKLNFCLASIVPYNLTKKQKFLIRDLHRLPIALVLLPFPLPLPRLMRVKPVQESKSQKLSTSASSATSISTQPFEAKKPFQARRRFLSPNHRLNQAICIVYSLDNLLGFSNLEILELGVKWMPVPWSTASNLRISLMLGQNAVLVEYPGMEPQLFMPVLLNNDVVFKNVVLDPKNPLVGKEPPRQDFPVRQKTAVPSRSLPNRVVSQKKKKTISIKSEQSPQIQGKKVIQQVPLEKSVPQKKEISRRVAPKIQPSRQCSITREMLKKQGITGTPPPFDVIRKLFYLDRGNNGSQGTASRLHCSVQRLGELQHLEELHLHVPQIASSTLVKCCKSNSRLHSLHLGYGCAQSNLCDIVPHCKNLEVFKFGMTAESSAYKALARLPKLRQLTHFGIRRADSFEPLLTSLADRPQLLHLDIDGGSISLPETRQLIRLQSLVHLKCFCSTVQCVVMLARLSRLEELCLWMTSPLDISDALLGIIANCEKLKLLRLAAGNINNDFFSNAMKLSRGKKIPLKLEIPMPSHKQTITAEVGSSSKA</sequence>